<dbReference type="AlphaFoldDB" id="A0A6L2NX18"/>
<accession>A0A6L2NX18</accession>
<organism evidence="2">
    <name type="scientific">Tanacetum cinerariifolium</name>
    <name type="common">Dalmatian daisy</name>
    <name type="synonym">Chrysanthemum cinerariifolium</name>
    <dbReference type="NCBI Taxonomy" id="118510"/>
    <lineage>
        <taxon>Eukaryota</taxon>
        <taxon>Viridiplantae</taxon>
        <taxon>Streptophyta</taxon>
        <taxon>Embryophyta</taxon>
        <taxon>Tracheophyta</taxon>
        <taxon>Spermatophyta</taxon>
        <taxon>Magnoliopsida</taxon>
        <taxon>eudicotyledons</taxon>
        <taxon>Gunneridae</taxon>
        <taxon>Pentapetalae</taxon>
        <taxon>asterids</taxon>
        <taxon>campanulids</taxon>
        <taxon>Asterales</taxon>
        <taxon>Asteraceae</taxon>
        <taxon>Asteroideae</taxon>
        <taxon>Anthemideae</taxon>
        <taxon>Anthemidinae</taxon>
        <taxon>Tanacetum</taxon>
    </lineage>
</organism>
<proteinExistence type="predicted"/>
<protein>
    <submittedName>
        <fullName evidence="2">Uncharacterized protein</fullName>
    </submittedName>
</protein>
<comment type="caution">
    <text evidence="2">The sequence shown here is derived from an EMBL/GenBank/DDBJ whole genome shotgun (WGS) entry which is preliminary data.</text>
</comment>
<evidence type="ECO:0000313" key="2">
    <source>
        <dbReference type="EMBL" id="GEU90851.1"/>
    </source>
</evidence>
<sequence length="288" mass="34314">MVEQEPVKKFSRKDQLMLDETLAFKLHVEEEEERIAREKAQQIKEVNIAWDDVQAKIDADYELAQRLQAEEQDALTDTEKEKLFIQFLKKKRKLFAAKRAKEKRNRPPKKAQQRSIMRDDLEQERSKKQKVEDDKESEELKKCVQIIPNNGDEVTIDATPLSSKEDLEVLWRLVKDRFENVMPVNHMDSFLLHNLKTMFEHHVEDNVWKNQQGLVNVKNWKLYNSCGVHCVTMQNIVYYLLVDKIYPLKKHTLHQMFNNVKLQVDYECEMAYELLRLVKKHIKEGYVS</sequence>
<name>A0A6L2NX18_TANCI</name>
<evidence type="ECO:0000256" key="1">
    <source>
        <dbReference type="SAM" id="MobiDB-lite"/>
    </source>
</evidence>
<dbReference type="EMBL" id="BKCJ010010276">
    <property type="protein sequence ID" value="GEU90851.1"/>
    <property type="molecule type" value="Genomic_DNA"/>
</dbReference>
<reference evidence="2" key="1">
    <citation type="journal article" date="2019" name="Sci. Rep.">
        <title>Draft genome of Tanacetum cinerariifolium, the natural source of mosquito coil.</title>
        <authorList>
            <person name="Yamashiro T."/>
            <person name="Shiraishi A."/>
            <person name="Satake H."/>
            <person name="Nakayama K."/>
        </authorList>
    </citation>
    <scope>NUCLEOTIDE SEQUENCE</scope>
</reference>
<feature type="compositionally biased region" description="Basic residues" evidence="1">
    <location>
        <begin position="98"/>
        <end position="112"/>
    </location>
</feature>
<gene>
    <name evidence="2" type="ORF">Tci_062829</name>
</gene>
<feature type="region of interest" description="Disordered" evidence="1">
    <location>
        <begin position="98"/>
        <end position="136"/>
    </location>
</feature>
<feature type="compositionally biased region" description="Basic and acidic residues" evidence="1">
    <location>
        <begin position="116"/>
        <end position="136"/>
    </location>
</feature>